<evidence type="ECO:0000313" key="7">
    <source>
        <dbReference type="EMBL" id="KAF2859951.1"/>
    </source>
</evidence>
<organism evidence="7 8">
    <name type="scientific">Piedraia hortae CBS 480.64</name>
    <dbReference type="NCBI Taxonomy" id="1314780"/>
    <lineage>
        <taxon>Eukaryota</taxon>
        <taxon>Fungi</taxon>
        <taxon>Dikarya</taxon>
        <taxon>Ascomycota</taxon>
        <taxon>Pezizomycotina</taxon>
        <taxon>Dothideomycetes</taxon>
        <taxon>Dothideomycetidae</taxon>
        <taxon>Capnodiales</taxon>
        <taxon>Piedraiaceae</taxon>
        <taxon>Piedraia</taxon>
    </lineage>
</organism>
<evidence type="ECO:0000256" key="6">
    <source>
        <dbReference type="PROSITE-ProRule" id="PRU00221"/>
    </source>
</evidence>
<reference evidence="7" key="1">
    <citation type="journal article" date="2020" name="Stud. Mycol.">
        <title>101 Dothideomycetes genomes: a test case for predicting lifestyles and emergence of pathogens.</title>
        <authorList>
            <person name="Haridas S."/>
            <person name="Albert R."/>
            <person name="Binder M."/>
            <person name="Bloem J."/>
            <person name="Labutti K."/>
            <person name="Salamov A."/>
            <person name="Andreopoulos B."/>
            <person name="Baker S."/>
            <person name="Barry K."/>
            <person name="Bills G."/>
            <person name="Bluhm B."/>
            <person name="Cannon C."/>
            <person name="Castanera R."/>
            <person name="Culley D."/>
            <person name="Daum C."/>
            <person name="Ezra D."/>
            <person name="Gonzalez J."/>
            <person name="Henrissat B."/>
            <person name="Kuo A."/>
            <person name="Liang C."/>
            <person name="Lipzen A."/>
            <person name="Lutzoni F."/>
            <person name="Magnuson J."/>
            <person name="Mondo S."/>
            <person name="Nolan M."/>
            <person name="Ohm R."/>
            <person name="Pangilinan J."/>
            <person name="Park H.-J."/>
            <person name="Ramirez L."/>
            <person name="Alfaro M."/>
            <person name="Sun H."/>
            <person name="Tritt A."/>
            <person name="Yoshinaga Y."/>
            <person name="Zwiers L.-H."/>
            <person name="Turgeon B."/>
            <person name="Goodwin S."/>
            <person name="Spatafora J."/>
            <person name="Crous P."/>
            <person name="Grigoriev I."/>
        </authorList>
    </citation>
    <scope>NUCLEOTIDE SEQUENCE</scope>
    <source>
        <strain evidence="7">CBS 480.64</strain>
    </source>
</reference>
<dbReference type="PROSITE" id="PS50294">
    <property type="entry name" value="WD_REPEATS_REGION"/>
    <property type="match status" value="1"/>
</dbReference>
<dbReference type="OrthoDB" id="27537at2759"/>
<dbReference type="GO" id="GO:0008168">
    <property type="term" value="F:methyltransferase activity"/>
    <property type="evidence" value="ECO:0007669"/>
    <property type="project" value="UniProtKB-KW"/>
</dbReference>
<evidence type="ECO:0000256" key="5">
    <source>
        <dbReference type="ARBA" id="ARBA00023242"/>
    </source>
</evidence>
<comment type="similarity">
    <text evidence="2">Belongs to the WD repeat SWD2 family.</text>
</comment>
<evidence type="ECO:0000256" key="1">
    <source>
        <dbReference type="ARBA" id="ARBA00004123"/>
    </source>
</evidence>
<dbReference type="Pfam" id="PF00400">
    <property type="entry name" value="WD40"/>
    <property type="match status" value="1"/>
</dbReference>
<dbReference type="InterPro" id="IPR036322">
    <property type="entry name" value="WD40_repeat_dom_sf"/>
</dbReference>
<keyword evidence="7" id="KW-0808">Transferase</keyword>
<dbReference type="Proteomes" id="UP000799421">
    <property type="component" value="Unassembled WGS sequence"/>
</dbReference>
<keyword evidence="4" id="KW-0677">Repeat</keyword>
<dbReference type="GO" id="GO:0032259">
    <property type="term" value="P:methylation"/>
    <property type="evidence" value="ECO:0007669"/>
    <property type="project" value="UniProtKB-KW"/>
</dbReference>
<accession>A0A6A7BXL0</accession>
<name>A0A6A7BXL0_9PEZI</name>
<dbReference type="PANTHER" id="PTHR19861:SF0">
    <property type="entry name" value="WD REPEAT-CONTAINING PROTEIN 82"/>
    <property type="match status" value="1"/>
</dbReference>
<feature type="repeat" description="WD" evidence="6">
    <location>
        <begin position="108"/>
        <end position="149"/>
    </location>
</feature>
<keyword evidence="7" id="KW-0489">Methyltransferase</keyword>
<dbReference type="Gene3D" id="2.130.10.10">
    <property type="entry name" value="YVTN repeat-like/Quinoprotein amine dehydrogenase"/>
    <property type="match status" value="1"/>
</dbReference>
<protein>
    <submittedName>
        <fullName evidence="7">Histone H3 methyltransferase complex and RNA cleavage factor II complex, subunit SWD2</fullName>
    </submittedName>
</protein>
<sequence length="348" mass="37729">MPPTCKISDIVATFRPAKAFSPPSPSNTHISMDFDDTGEFLLLSRTDDTLQLYNTAAGAHAKELKSHKYGCALARFTHHAPSIIYASTKVDDGIRYLSMHDNSFIRYFRGHEDRVTCLAVNPSKDQFLSAARDNTVRIWDARSTTAIGLMAFDGLRLCAYDPSACVIAVAAPAAQLVVLYDLKNFDKPPFATFDLREIEKKCGNGNGGAWTGMEFANNGQTILVTTNGAGHYLIDAFNGDLRRYLRRPSGPNGLAAPVDPLPKELPSYCQADAALAPDGRFVIGGNGKKPGLLVWDTNAPAQDAVGGLLPTSELPCTTTAKVAVYNPRYNLLASADRDVMLWQPDADV</sequence>
<dbReference type="InterPro" id="IPR015943">
    <property type="entry name" value="WD40/YVTN_repeat-like_dom_sf"/>
</dbReference>
<dbReference type="GO" id="GO:0048188">
    <property type="term" value="C:Set1C/COMPASS complex"/>
    <property type="evidence" value="ECO:0007669"/>
    <property type="project" value="TreeGrafter"/>
</dbReference>
<keyword evidence="3 6" id="KW-0853">WD repeat</keyword>
<keyword evidence="8" id="KW-1185">Reference proteome</keyword>
<dbReference type="PANTHER" id="PTHR19861">
    <property type="entry name" value="WD40 REPEAT PROTEIN SWD2"/>
    <property type="match status" value="1"/>
</dbReference>
<dbReference type="GO" id="GO:0003682">
    <property type="term" value="F:chromatin binding"/>
    <property type="evidence" value="ECO:0007669"/>
    <property type="project" value="TreeGrafter"/>
</dbReference>
<gene>
    <name evidence="7" type="ORF">K470DRAFT_258299</name>
</gene>
<dbReference type="PROSITE" id="PS50082">
    <property type="entry name" value="WD_REPEATS_2"/>
    <property type="match status" value="1"/>
</dbReference>
<keyword evidence="5" id="KW-0539">Nucleus</keyword>
<dbReference type="EMBL" id="MU005986">
    <property type="protein sequence ID" value="KAF2859951.1"/>
    <property type="molecule type" value="Genomic_DNA"/>
</dbReference>
<evidence type="ECO:0000256" key="3">
    <source>
        <dbReference type="ARBA" id="ARBA00022574"/>
    </source>
</evidence>
<dbReference type="InterPro" id="IPR001680">
    <property type="entry name" value="WD40_rpt"/>
</dbReference>
<evidence type="ECO:0000313" key="8">
    <source>
        <dbReference type="Proteomes" id="UP000799421"/>
    </source>
</evidence>
<dbReference type="AlphaFoldDB" id="A0A6A7BXL0"/>
<dbReference type="InterPro" id="IPR037867">
    <property type="entry name" value="Swd2/WDR82"/>
</dbReference>
<evidence type="ECO:0000256" key="2">
    <source>
        <dbReference type="ARBA" id="ARBA00005616"/>
    </source>
</evidence>
<proteinExistence type="inferred from homology"/>
<dbReference type="SMART" id="SM00320">
    <property type="entry name" value="WD40"/>
    <property type="match status" value="2"/>
</dbReference>
<evidence type="ECO:0000256" key="4">
    <source>
        <dbReference type="ARBA" id="ARBA00022737"/>
    </source>
</evidence>
<dbReference type="GO" id="GO:0016070">
    <property type="term" value="P:RNA metabolic process"/>
    <property type="evidence" value="ECO:0007669"/>
    <property type="project" value="UniProtKB-ARBA"/>
</dbReference>
<comment type="subcellular location">
    <subcellularLocation>
        <location evidence="1">Nucleus</location>
    </subcellularLocation>
</comment>
<dbReference type="SUPFAM" id="SSF50978">
    <property type="entry name" value="WD40 repeat-like"/>
    <property type="match status" value="1"/>
</dbReference>